<evidence type="ECO:0000256" key="10">
    <source>
        <dbReference type="ARBA" id="ARBA00029668"/>
    </source>
</evidence>
<evidence type="ECO:0000256" key="3">
    <source>
        <dbReference type="ARBA" id="ARBA00005286"/>
    </source>
</evidence>
<accession>A0ABN7SH54</accession>
<dbReference type="Pfam" id="PF05153">
    <property type="entry name" value="MIOX"/>
    <property type="match status" value="1"/>
</dbReference>
<evidence type="ECO:0000256" key="2">
    <source>
        <dbReference type="ARBA" id="ARBA00005167"/>
    </source>
</evidence>
<protein>
    <recommendedName>
        <fullName evidence="5 12">Inositol oxygenase</fullName>
        <ecNumber evidence="4 12">1.13.99.1</ecNumber>
    </recommendedName>
    <alternativeName>
        <fullName evidence="10 12">Myo-inositol oxygenase</fullName>
    </alternativeName>
</protein>
<evidence type="ECO:0000256" key="8">
    <source>
        <dbReference type="ARBA" id="ARBA00023002"/>
    </source>
</evidence>
<evidence type="ECO:0000256" key="12">
    <source>
        <dbReference type="RuleBase" id="RU367039"/>
    </source>
</evidence>
<comment type="catalytic activity">
    <reaction evidence="11 12">
        <text>myo-inositol + O2 = D-glucuronate + H2O + H(+)</text>
        <dbReference type="Rhea" id="RHEA:23696"/>
        <dbReference type="ChEBI" id="CHEBI:15377"/>
        <dbReference type="ChEBI" id="CHEBI:15378"/>
        <dbReference type="ChEBI" id="CHEBI:15379"/>
        <dbReference type="ChEBI" id="CHEBI:17268"/>
        <dbReference type="ChEBI" id="CHEBI:58720"/>
        <dbReference type="EC" id="1.13.99.1"/>
    </reaction>
</comment>
<comment type="cofactor">
    <cofactor evidence="12">
        <name>Fe cation</name>
        <dbReference type="ChEBI" id="CHEBI:24875"/>
    </cofactor>
    <text evidence="12">Binds 2 iron ions per subunit.</text>
</comment>
<keyword evidence="8 12" id="KW-0560">Oxidoreductase</keyword>
<evidence type="ECO:0000256" key="9">
    <source>
        <dbReference type="ARBA" id="ARBA00023004"/>
    </source>
</evidence>
<proteinExistence type="inferred from homology"/>
<dbReference type="PANTHER" id="PTHR12588">
    <property type="entry name" value="MYOINOSITOL OXYGENASE"/>
    <property type="match status" value="1"/>
</dbReference>
<sequence length="298" mass="35182">MTVIIIDPSTKFRPDDPEFADKLPDAFRDYSEGGKHFERVKRTYRLMHTNQTVQFGLEQRKKWMNFDHESLTIMEALDRLNDLIDESDPDCDVPNVYHAYQTAEGIRKSYPERDWMHLVGLIHDLGKIMCFYEQECEFETPLFPIIIIHKPNPIKFIISGAEKQEVVYSADTFDECKDQMNPKYNTKYGMYEKNCGINNLQMSWGHDEYLYQVLKNHGATIPKMGMYMIRFHSFYPWHTGKAYGHFCTEEDNKMREEVKAFSNFDLYTKSDDALPDKAALKEYYQSLIDKYIPGKVKF</sequence>
<gene>
    <name evidence="13" type="ORF">OKIOD_LOCUS8312</name>
</gene>
<comment type="pathway">
    <text evidence="2 12">Polyol metabolism; myo-inositol degradation into D-glucuronate; D-glucuronate from myo-inositol: step 1/1.</text>
</comment>
<evidence type="ECO:0000256" key="11">
    <source>
        <dbReference type="ARBA" id="ARBA00048271"/>
    </source>
</evidence>
<name>A0ABN7SH54_OIKDI</name>
<organism evidence="13 14">
    <name type="scientific">Oikopleura dioica</name>
    <name type="common">Tunicate</name>
    <dbReference type="NCBI Taxonomy" id="34765"/>
    <lineage>
        <taxon>Eukaryota</taxon>
        <taxon>Metazoa</taxon>
        <taxon>Chordata</taxon>
        <taxon>Tunicata</taxon>
        <taxon>Appendicularia</taxon>
        <taxon>Copelata</taxon>
        <taxon>Oikopleuridae</taxon>
        <taxon>Oikopleura</taxon>
    </lineage>
</organism>
<keyword evidence="14" id="KW-1185">Reference proteome</keyword>
<comment type="subcellular location">
    <subcellularLocation>
        <location evidence="1 12">Cytoplasm</location>
    </subcellularLocation>
</comment>
<evidence type="ECO:0000256" key="5">
    <source>
        <dbReference type="ARBA" id="ARBA00019269"/>
    </source>
</evidence>
<evidence type="ECO:0000256" key="6">
    <source>
        <dbReference type="ARBA" id="ARBA00022490"/>
    </source>
</evidence>
<evidence type="ECO:0000256" key="7">
    <source>
        <dbReference type="ARBA" id="ARBA00022723"/>
    </source>
</evidence>
<keyword evidence="6 12" id="KW-0963">Cytoplasm</keyword>
<comment type="similarity">
    <text evidence="3 12">Belongs to the myo-inositol oxygenase family.</text>
</comment>
<dbReference type="Proteomes" id="UP001158576">
    <property type="component" value="Chromosome XSR"/>
</dbReference>
<evidence type="ECO:0000313" key="14">
    <source>
        <dbReference type="Proteomes" id="UP001158576"/>
    </source>
</evidence>
<dbReference type="EMBL" id="OU015569">
    <property type="protein sequence ID" value="CAG5099930.1"/>
    <property type="molecule type" value="Genomic_DNA"/>
</dbReference>
<evidence type="ECO:0000256" key="1">
    <source>
        <dbReference type="ARBA" id="ARBA00004496"/>
    </source>
</evidence>
<dbReference type="PANTHER" id="PTHR12588:SF0">
    <property type="entry name" value="INOSITOL OXYGENASE"/>
    <property type="match status" value="1"/>
</dbReference>
<keyword evidence="7 12" id="KW-0479">Metal-binding</keyword>
<reference evidence="13 14" key="1">
    <citation type="submission" date="2021-04" db="EMBL/GenBank/DDBJ databases">
        <authorList>
            <person name="Bliznina A."/>
        </authorList>
    </citation>
    <scope>NUCLEOTIDE SEQUENCE [LARGE SCALE GENOMIC DNA]</scope>
</reference>
<dbReference type="EC" id="1.13.99.1" evidence="4 12"/>
<keyword evidence="9 12" id="KW-0408">Iron</keyword>
<dbReference type="InterPro" id="IPR007828">
    <property type="entry name" value="Inositol_oxygenase"/>
</dbReference>
<evidence type="ECO:0000256" key="4">
    <source>
        <dbReference type="ARBA" id="ARBA00011919"/>
    </source>
</evidence>
<dbReference type="SUPFAM" id="SSF109604">
    <property type="entry name" value="HD-domain/PDEase-like"/>
    <property type="match status" value="1"/>
</dbReference>
<evidence type="ECO:0000313" key="13">
    <source>
        <dbReference type="EMBL" id="CAG5099930.1"/>
    </source>
</evidence>